<dbReference type="Proteomes" id="UP000175829">
    <property type="component" value="Unassembled WGS sequence"/>
</dbReference>
<protein>
    <submittedName>
        <fullName evidence="1">Kinase</fullName>
    </submittedName>
</protein>
<dbReference type="RefSeq" id="WP_026004514.1">
    <property type="nucleotide sequence ID" value="NZ_LJGV01000022.1"/>
</dbReference>
<gene>
    <name evidence="1" type="ORF">AN217_22315</name>
</gene>
<dbReference type="InterPro" id="IPR006748">
    <property type="entry name" value="NH2Glyco/OHUrea_AB-resist_kin"/>
</dbReference>
<keyword evidence="1" id="KW-0808">Transferase</keyword>
<comment type="caution">
    <text evidence="1">The sequence shown here is derived from an EMBL/GenBank/DDBJ whole genome shotgun (WGS) entry which is preliminary data.</text>
</comment>
<dbReference type="SUPFAM" id="SSF56112">
    <property type="entry name" value="Protein kinase-like (PK-like)"/>
    <property type="match status" value="1"/>
</dbReference>
<organism evidence="1 2">
    <name type="scientific">Streptomyces qinglanensis</name>
    <dbReference type="NCBI Taxonomy" id="943816"/>
    <lineage>
        <taxon>Bacteria</taxon>
        <taxon>Bacillati</taxon>
        <taxon>Actinomycetota</taxon>
        <taxon>Actinomycetes</taxon>
        <taxon>Kitasatosporales</taxon>
        <taxon>Streptomycetaceae</taxon>
        <taxon>Streptomyces</taxon>
    </lineage>
</organism>
<dbReference type="GO" id="GO:0016301">
    <property type="term" value="F:kinase activity"/>
    <property type="evidence" value="ECO:0007669"/>
    <property type="project" value="UniProtKB-KW"/>
</dbReference>
<dbReference type="GO" id="GO:0016773">
    <property type="term" value="F:phosphotransferase activity, alcohol group as acceptor"/>
    <property type="evidence" value="ECO:0007669"/>
    <property type="project" value="InterPro"/>
</dbReference>
<reference evidence="1 2" key="1">
    <citation type="journal article" date="2016" name="Front. Microbiol.">
        <title>Comparative Genomics Analysis of Streptomyces Species Reveals Their Adaptation to the Marine Environment and Their Diversity at the Genomic Level.</title>
        <authorList>
            <person name="Tian X."/>
            <person name="Zhang Z."/>
            <person name="Yang T."/>
            <person name="Chen M."/>
            <person name="Li J."/>
            <person name="Chen F."/>
            <person name="Yang J."/>
            <person name="Li W."/>
            <person name="Zhang B."/>
            <person name="Zhang Z."/>
            <person name="Wu J."/>
            <person name="Zhang C."/>
            <person name="Long L."/>
            <person name="Xiao J."/>
        </authorList>
    </citation>
    <scope>NUCLEOTIDE SEQUENCE [LARGE SCALE GENOMIC DNA]</scope>
    <source>
        <strain evidence="1 2">SCSIO M10379</strain>
    </source>
</reference>
<dbReference type="Pfam" id="PF04655">
    <property type="entry name" value="APH_6_hur"/>
    <property type="match status" value="1"/>
</dbReference>
<dbReference type="PATRIC" id="fig|943816.4.peg.4010"/>
<evidence type="ECO:0000313" key="2">
    <source>
        <dbReference type="Proteomes" id="UP000175829"/>
    </source>
</evidence>
<dbReference type="AlphaFoldDB" id="A0A1E7K823"/>
<sequence length="317" mass="34051">MASVLPLEPPQRLSRALAAQQGAPAAAAAQNWLRELPALLERWLREWELEAERVVTPGGRSSVVVLVRQADGTPAALKLPAPDGAPAPVRTAREYAALTAWHGLGAVRVLRAAPEEGVLLLERLRCEVSLRSLAEAKATLEAVSVVRRLWVPPAAGHGLETVAEHTALEAAQMRSWVPPDAEPLVAAALEARAAMLAEPAEGEQVMLHGDFRQGAVLASAGSGERAHWLTVGPDPLVGEPAYDLARLVRDRLHDLMASSGAPAATRRRVNKLADSLDVPRERVRHWTLYRAVESACRQYAGGGTADAEMLLEFAAWL</sequence>
<proteinExistence type="predicted"/>
<dbReference type="GO" id="GO:0019748">
    <property type="term" value="P:secondary metabolic process"/>
    <property type="evidence" value="ECO:0007669"/>
    <property type="project" value="InterPro"/>
</dbReference>
<dbReference type="InterPro" id="IPR011009">
    <property type="entry name" value="Kinase-like_dom_sf"/>
</dbReference>
<name>A0A1E7K823_9ACTN</name>
<accession>A0A1E7K823</accession>
<evidence type="ECO:0000313" key="1">
    <source>
        <dbReference type="EMBL" id="OEV00090.1"/>
    </source>
</evidence>
<keyword evidence="1" id="KW-0418">Kinase</keyword>
<dbReference type="EMBL" id="LJGV01000022">
    <property type="protein sequence ID" value="OEV00090.1"/>
    <property type="molecule type" value="Genomic_DNA"/>
</dbReference>